<dbReference type="Proteomes" id="UP000020077">
    <property type="component" value="Unassembled WGS sequence"/>
</dbReference>
<name>A0A084Y731_9PROT</name>
<keyword evidence="1" id="KW-0418">Kinase</keyword>
<dbReference type="GO" id="GO:0016301">
    <property type="term" value="F:kinase activity"/>
    <property type="evidence" value="ECO:0007669"/>
    <property type="project" value="UniProtKB-KW"/>
</dbReference>
<comment type="caution">
    <text evidence="1">The sequence shown here is derived from an EMBL/GenBank/DDBJ whole genome shotgun (WGS) entry which is preliminary data.</text>
</comment>
<keyword evidence="1" id="KW-0808">Transferase</keyword>
<sequence length="249" mass="29130">MKARDLFPDQLAREQLGGSQLADFEALWSLSTDWHEAPNERRGGWSGVSRHVLDDGSAIFLKRQENHLCRTLRHPWRGIPTFYREYRNILRLSAHQVGAVEALYYGDRLEPGRWRAILVTRALDSFISLDEWNAVAAYDEQSQRQSLITATALACARLHHHRLQHSCLYGKHVFVRRTPAMGNTYQESDVRFIDLEKLRKGIRRERVSKHDLDQLLRHTDGWNDGDWNIFHAVYRQQRAALQDHQVTLR</sequence>
<dbReference type="EMBL" id="JDVG02000689">
    <property type="protein sequence ID" value="KFB70525.1"/>
    <property type="molecule type" value="Genomic_DNA"/>
</dbReference>
<evidence type="ECO:0000313" key="1">
    <source>
        <dbReference type="EMBL" id="KFB70525.1"/>
    </source>
</evidence>
<organism evidence="1 2">
    <name type="scientific">Candidatus Accumulibacter phosphatis</name>
    <dbReference type="NCBI Taxonomy" id="327160"/>
    <lineage>
        <taxon>Bacteria</taxon>
        <taxon>Pseudomonadati</taxon>
        <taxon>Pseudomonadota</taxon>
        <taxon>Betaproteobacteria</taxon>
        <taxon>Candidatus Accumulibacter</taxon>
    </lineage>
</organism>
<dbReference type="PIRSF" id="PIRSF026326">
    <property type="entry name" value="InaA"/>
    <property type="match status" value="1"/>
</dbReference>
<protein>
    <submittedName>
        <fullName evidence="1">Lipopolysaccharide core heptose(I) kinase RfaP</fullName>
    </submittedName>
</protein>
<accession>A0A084Y731</accession>
<dbReference type="Pfam" id="PF06293">
    <property type="entry name" value="Kdo"/>
    <property type="match status" value="1"/>
</dbReference>
<evidence type="ECO:0000313" key="2">
    <source>
        <dbReference type="Proteomes" id="UP000020077"/>
    </source>
</evidence>
<reference evidence="1 2" key="1">
    <citation type="submission" date="2014-02" db="EMBL/GenBank/DDBJ databases">
        <title>Expanding our view of genomic diversity in Candidatus Accumulibacter clades.</title>
        <authorList>
            <person name="Skennerton C.T."/>
            <person name="Barr J.J."/>
            <person name="Slater F.R."/>
            <person name="Bond P.L."/>
            <person name="Tyson G.W."/>
        </authorList>
    </citation>
    <scope>NUCLEOTIDE SEQUENCE [LARGE SCALE GENOMIC DNA]</scope>
    <source>
        <strain evidence="2">BA-91</strain>
    </source>
</reference>
<gene>
    <name evidence="1" type="ORF">AW09_004376</name>
</gene>
<dbReference type="InterPro" id="IPR027023">
    <property type="entry name" value="Put_LipoPS_kinase_InaA"/>
</dbReference>
<dbReference type="AlphaFoldDB" id="A0A084Y731"/>
<proteinExistence type="predicted"/>